<dbReference type="OrthoDB" id="6369184at2759"/>
<gene>
    <name evidence="5" type="ORF">C7M84_013339</name>
</gene>
<feature type="domain" description="CUB" evidence="4">
    <location>
        <begin position="29"/>
        <end position="161"/>
    </location>
</feature>
<keyword evidence="3" id="KW-0732">Signal</keyword>
<proteinExistence type="predicted"/>
<name>A0A3R7PEL9_PENVA</name>
<accession>A0A3R7PEL9</accession>
<dbReference type="SMART" id="SM00042">
    <property type="entry name" value="CUB"/>
    <property type="match status" value="2"/>
</dbReference>
<dbReference type="GO" id="GO:0005886">
    <property type="term" value="C:plasma membrane"/>
    <property type="evidence" value="ECO:0007669"/>
    <property type="project" value="TreeGrafter"/>
</dbReference>
<dbReference type="PANTHER" id="PTHR47537:SF2">
    <property type="entry name" value="CUBILIN"/>
    <property type="match status" value="1"/>
</dbReference>
<dbReference type="InterPro" id="IPR000859">
    <property type="entry name" value="CUB_dom"/>
</dbReference>
<dbReference type="InterPro" id="IPR053207">
    <property type="entry name" value="Non-NMDA_GluR_Accessory"/>
</dbReference>
<dbReference type="PANTHER" id="PTHR47537">
    <property type="entry name" value="CUBILIN"/>
    <property type="match status" value="1"/>
</dbReference>
<dbReference type="AlphaFoldDB" id="A0A3R7PEL9"/>
<feature type="domain" description="CUB" evidence="4">
    <location>
        <begin position="177"/>
        <end position="295"/>
    </location>
</feature>
<dbReference type="CDD" id="cd00041">
    <property type="entry name" value="CUB"/>
    <property type="match status" value="2"/>
</dbReference>
<reference evidence="5 6" key="2">
    <citation type="submission" date="2019-01" db="EMBL/GenBank/DDBJ databases">
        <title>The decoding of complex shrimp genome reveals the adaptation for benthos swimmer, frequently molting mechanism and breeding impact on genome.</title>
        <authorList>
            <person name="Sun Y."/>
            <person name="Gao Y."/>
            <person name="Yu Y."/>
        </authorList>
    </citation>
    <scope>NUCLEOTIDE SEQUENCE [LARGE SCALE GENOMIC DNA]</scope>
    <source>
        <tissue evidence="5">Muscle</tissue>
    </source>
</reference>
<dbReference type="PROSITE" id="PS01180">
    <property type="entry name" value="CUB"/>
    <property type="match status" value="2"/>
</dbReference>
<dbReference type="InterPro" id="IPR035914">
    <property type="entry name" value="Sperma_CUB_dom_sf"/>
</dbReference>
<dbReference type="EMBL" id="QCYY01002659">
    <property type="protein sequence ID" value="ROT68538.1"/>
    <property type="molecule type" value="Genomic_DNA"/>
</dbReference>
<reference evidence="5 6" key="1">
    <citation type="submission" date="2018-04" db="EMBL/GenBank/DDBJ databases">
        <authorList>
            <person name="Zhang X."/>
            <person name="Yuan J."/>
            <person name="Li F."/>
            <person name="Xiang J."/>
        </authorList>
    </citation>
    <scope>NUCLEOTIDE SEQUENCE [LARGE SCALE GENOMIC DNA]</scope>
    <source>
        <tissue evidence="5">Muscle</tissue>
    </source>
</reference>
<protein>
    <submittedName>
        <fullName evidence="5">Putative suppressor of lurcher protein 1-like</fullName>
    </submittedName>
</protein>
<evidence type="ECO:0000313" key="5">
    <source>
        <dbReference type="EMBL" id="ROT68538.1"/>
    </source>
</evidence>
<sequence>MRSLLGLFLLAAAATPGGASLTHSVSRRCNDTISSAYESEGVVTSPGFPSRYDPHTSCSFTFVGARHQRVRILFTEFSLKEPPEHLRPHERCLHTDWVAVYNVINGSSKQEIDHFCGTTVPNSVMSASSGLQLVFKSGSRSPMEKDLQNPRMGFSARFKFVSDLGLKSGRQMSDGSCHFVFNSTEARNGTLYSPNPEGFYPLDTTCVYFFYGLPGEIVRIIFKYFDVEGVLPCNSESDSDYLEFSNFPSADRKIPTFCGYMAPNVIHSDSSYFRMTFRSNSKFGGTGFAADYQFLDNSRHPFAIKRVIGAAFVNGGQHSRANCLLVVTVTSLLIVKTLQLGCSSIKEIA</sequence>
<feature type="signal peptide" evidence="3">
    <location>
        <begin position="1"/>
        <end position="19"/>
    </location>
</feature>
<comment type="caution">
    <text evidence="2">Lacks conserved residue(s) required for the propagation of feature annotation.</text>
</comment>
<keyword evidence="6" id="KW-1185">Reference proteome</keyword>
<dbReference type="Gene3D" id="2.60.120.290">
    <property type="entry name" value="Spermadhesin, CUB domain"/>
    <property type="match status" value="2"/>
</dbReference>
<keyword evidence="1" id="KW-1015">Disulfide bond</keyword>
<evidence type="ECO:0000313" key="6">
    <source>
        <dbReference type="Proteomes" id="UP000283509"/>
    </source>
</evidence>
<dbReference type="Pfam" id="PF00431">
    <property type="entry name" value="CUB"/>
    <property type="match status" value="2"/>
</dbReference>
<dbReference type="STRING" id="6689.A0A3R7PEL9"/>
<evidence type="ECO:0000256" key="1">
    <source>
        <dbReference type="ARBA" id="ARBA00023157"/>
    </source>
</evidence>
<evidence type="ECO:0000256" key="2">
    <source>
        <dbReference type="PROSITE-ProRule" id="PRU00059"/>
    </source>
</evidence>
<feature type="chain" id="PRO_5018627901" evidence="3">
    <location>
        <begin position="20"/>
        <end position="349"/>
    </location>
</feature>
<evidence type="ECO:0000256" key="3">
    <source>
        <dbReference type="SAM" id="SignalP"/>
    </source>
</evidence>
<dbReference type="Proteomes" id="UP000283509">
    <property type="component" value="Unassembled WGS sequence"/>
</dbReference>
<organism evidence="5 6">
    <name type="scientific">Penaeus vannamei</name>
    <name type="common">Whiteleg shrimp</name>
    <name type="synonym">Litopenaeus vannamei</name>
    <dbReference type="NCBI Taxonomy" id="6689"/>
    <lineage>
        <taxon>Eukaryota</taxon>
        <taxon>Metazoa</taxon>
        <taxon>Ecdysozoa</taxon>
        <taxon>Arthropoda</taxon>
        <taxon>Crustacea</taxon>
        <taxon>Multicrustacea</taxon>
        <taxon>Malacostraca</taxon>
        <taxon>Eumalacostraca</taxon>
        <taxon>Eucarida</taxon>
        <taxon>Decapoda</taxon>
        <taxon>Dendrobranchiata</taxon>
        <taxon>Penaeoidea</taxon>
        <taxon>Penaeidae</taxon>
        <taxon>Penaeus</taxon>
    </lineage>
</organism>
<dbReference type="FunFam" id="2.60.120.290:FF:000058">
    <property type="entry name" value="CUB domaincontaining protein"/>
    <property type="match status" value="1"/>
</dbReference>
<evidence type="ECO:0000259" key="4">
    <source>
        <dbReference type="PROSITE" id="PS01180"/>
    </source>
</evidence>
<comment type="caution">
    <text evidence="5">The sequence shown here is derived from an EMBL/GenBank/DDBJ whole genome shotgun (WGS) entry which is preliminary data.</text>
</comment>
<dbReference type="SUPFAM" id="SSF49854">
    <property type="entry name" value="Spermadhesin, CUB domain"/>
    <property type="match status" value="2"/>
</dbReference>